<dbReference type="CDD" id="cd00105">
    <property type="entry name" value="KH-I"/>
    <property type="match status" value="5"/>
</dbReference>
<organism evidence="1 2">
    <name type="scientific">Durusdinium trenchii</name>
    <dbReference type="NCBI Taxonomy" id="1381693"/>
    <lineage>
        <taxon>Eukaryota</taxon>
        <taxon>Sar</taxon>
        <taxon>Alveolata</taxon>
        <taxon>Dinophyceae</taxon>
        <taxon>Suessiales</taxon>
        <taxon>Symbiodiniaceae</taxon>
        <taxon>Durusdinium</taxon>
    </lineage>
</organism>
<keyword evidence="2" id="KW-1185">Reference proteome</keyword>
<dbReference type="Gene3D" id="3.30.1370.10">
    <property type="entry name" value="K Homology domain, type 1"/>
    <property type="match status" value="6"/>
</dbReference>
<dbReference type="Pfam" id="PF00013">
    <property type="entry name" value="KH_1"/>
    <property type="match status" value="6"/>
</dbReference>
<dbReference type="InterPro" id="IPR036612">
    <property type="entry name" value="KH_dom_type_1_sf"/>
</dbReference>
<gene>
    <name evidence="1" type="ORF">SCF082_LOCUS26231</name>
</gene>
<comment type="caution">
    <text evidence="1">The sequence shown here is derived from an EMBL/GenBank/DDBJ whole genome shotgun (WGS) entry which is preliminary data.</text>
</comment>
<dbReference type="SUPFAM" id="SSF54791">
    <property type="entry name" value="Eukaryotic type KH-domain (KH-domain type I)"/>
    <property type="match status" value="6"/>
</dbReference>
<accession>A0ABP0M7I1</accession>
<evidence type="ECO:0000313" key="2">
    <source>
        <dbReference type="Proteomes" id="UP001642464"/>
    </source>
</evidence>
<evidence type="ECO:0000313" key="1">
    <source>
        <dbReference type="EMBL" id="CAK9046672.1"/>
    </source>
</evidence>
<dbReference type="InterPro" id="IPR004088">
    <property type="entry name" value="KH_dom_type_1"/>
</dbReference>
<sequence>MILSQKRNGSALQESPEKRPRLEIAATHEAEYYIEQRLVGWIIGKGGSTLREIEQAHDVKVVVDQSSKGSGFSKVLISGSKAKVLEAVEHINNSLSSAGQADASNVPCLLDRLPASGTMREELQVKQRYVGWLLGKAGAAIADIEKASGCQIFVNQETKGLGYSTVQFMGSPQQISDARQAIEQSIDRAKVAREGRVAEESIEVEQRWVGWLLGKKGGLAKEIELETGAHILIDQSTSQLGYSTVVFSGTADQVDNARDRVNAHLEKAGAAPMAAKMGAAVRAQAVAAADFPPVAGGSRGSSISTQVTVEQQWVGWLLGKAGAAVKDIEASTGAKIAVNQDTKAQGYSVVSLSGTPLQVQAAYDTMTESLRRAGGALSELPTATAAAAPLGSGRPGRGHAPKVLSIQGTIGREHGLIDAVWQLANSLVDHAGQDALWRIFPSLQEVLVANPEVVELLRSLVPLRSGERPQQTNQPAEIQIDQKMVGWLLGGRGKTVQQIEEESGAKIHVDQSTKEAGYSIVRVTGPASAVQMAERRIEASISIAARNETAKALESGETADMEVEQRFVGWILGKSGTVLKQIQAQSGALVSIDQSTKELGYSQVRISGTFQQRLLARQLIEDKISEADPDRK</sequence>
<dbReference type="InterPro" id="IPR004087">
    <property type="entry name" value="KH_dom"/>
</dbReference>
<dbReference type="EMBL" id="CAXAMM010019890">
    <property type="protein sequence ID" value="CAK9046672.1"/>
    <property type="molecule type" value="Genomic_DNA"/>
</dbReference>
<dbReference type="PROSITE" id="PS50084">
    <property type="entry name" value="KH_TYPE_1"/>
    <property type="match status" value="6"/>
</dbReference>
<name>A0ABP0M7I1_9DINO</name>
<dbReference type="PANTHER" id="PTHR10288">
    <property type="entry name" value="KH DOMAIN CONTAINING RNA BINDING PROTEIN"/>
    <property type="match status" value="1"/>
</dbReference>
<dbReference type="SMART" id="SM00322">
    <property type="entry name" value="KH"/>
    <property type="match status" value="6"/>
</dbReference>
<proteinExistence type="predicted"/>
<reference evidence="1 2" key="1">
    <citation type="submission" date="2024-02" db="EMBL/GenBank/DDBJ databases">
        <authorList>
            <person name="Chen Y."/>
            <person name="Shah S."/>
            <person name="Dougan E. K."/>
            <person name="Thang M."/>
            <person name="Chan C."/>
        </authorList>
    </citation>
    <scope>NUCLEOTIDE SEQUENCE [LARGE SCALE GENOMIC DNA]</scope>
</reference>
<protein>
    <submittedName>
        <fullName evidence="1">Far upstream element-binding protein 1 (FBP) (FUSE-binding protein 1)</fullName>
    </submittedName>
</protein>
<dbReference type="Proteomes" id="UP001642464">
    <property type="component" value="Unassembled WGS sequence"/>
</dbReference>